<accession>A0A1H4BWH8</accession>
<dbReference type="AlphaFoldDB" id="A0A1H4BWH8"/>
<dbReference type="CDD" id="cd20292">
    <property type="entry name" value="cupin_QdtA-like"/>
    <property type="match status" value="1"/>
</dbReference>
<feature type="domain" description="Sugar 3,4-ketoisomerase QdtA cupin" evidence="1">
    <location>
        <begin position="5"/>
        <end position="132"/>
    </location>
</feature>
<dbReference type="OrthoDB" id="9800846at2"/>
<dbReference type="Gene3D" id="2.60.120.10">
    <property type="entry name" value="Jelly Rolls"/>
    <property type="match status" value="1"/>
</dbReference>
<name>A0A1H4BWH8_9GAMM</name>
<dbReference type="EMBL" id="FNRJ01000004">
    <property type="protein sequence ID" value="SEA52417.1"/>
    <property type="molecule type" value="Genomic_DNA"/>
</dbReference>
<protein>
    <submittedName>
        <fullName evidence="2">dTDP-4-dehydrorhamnose 3,5-epimerase</fullName>
    </submittedName>
</protein>
<keyword evidence="3" id="KW-1185">Reference proteome</keyword>
<dbReference type="Proteomes" id="UP000242469">
    <property type="component" value="Unassembled WGS sequence"/>
</dbReference>
<proteinExistence type="predicted"/>
<dbReference type="Pfam" id="PF05523">
    <property type="entry name" value="FdtA"/>
    <property type="match status" value="1"/>
</dbReference>
<reference evidence="3" key="1">
    <citation type="submission" date="2016-10" db="EMBL/GenBank/DDBJ databases">
        <authorList>
            <person name="Varghese N."/>
            <person name="Submissions S."/>
        </authorList>
    </citation>
    <scope>NUCLEOTIDE SEQUENCE [LARGE SCALE GENOMIC DNA]</scope>
    <source>
        <strain evidence="3">DSM 11526</strain>
    </source>
</reference>
<dbReference type="InterPro" id="IPR014710">
    <property type="entry name" value="RmlC-like_jellyroll"/>
</dbReference>
<sequence>MGDLVKLIDFPPLGDDRGSLVALEANKTIPFEIKRVYYIFGTKPGVARGFHAHKNLKQVAVCVTGSCRMLLDDGRHKEEVLLDSPTKGVVIEELVWREMHEFTPDCVLLVLASEHYDEADYIRDYSVFLDIVKNEANK</sequence>
<dbReference type="SUPFAM" id="SSF51182">
    <property type="entry name" value="RmlC-like cupins"/>
    <property type="match status" value="1"/>
</dbReference>
<dbReference type="RefSeq" id="WP_091824787.1">
    <property type="nucleotide sequence ID" value="NZ_FNRJ01000004.1"/>
</dbReference>
<dbReference type="STRING" id="1122198.SAMN02745729_10490"/>
<evidence type="ECO:0000313" key="3">
    <source>
        <dbReference type="Proteomes" id="UP000242469"/>
    </source>
</evidence>
<evidence type="ECO:0000313" key="2">
    <source>
        <dbReference type="EMBL" id="SEA52417.1"/>
    </source>
</evidence>
<dbReference type="InterPro" id="IPR011051">
    <property type="entry name" value="RmlC_Cupin_sf"/>
</dbReference>
<gene>
    <name evidence="2" type="ORF">SAMN02745729_10490</name>
</gene>
<evidence type="ECO:0000259" key="1">
    <source>
        <dbReference type="Pfam" id="PF05523"/>
    </source>
</evidence>
<dbReference type="InterPro" id="IPR008894">
    <property type="entry name" value="QdtA_cupin_dom"/>
</dbReference>
<organism evidence="2 3">
    <name type="scientific">Marinobacterium iners DSM 11526</name>
    <dbReference type="NCBI Taxonomy" id="1122198"/>
    <lineage>
        <taxon>Bacteria</taxon>
        <taxon>Pseudomonadati</taxon>
        <taxon>Pseudomonadota</taxon>
        <taxon>Gammaproteobacteria</taxon>
        <taxon>Oceanospirillales</taxon>
        <taxon>Oceanospirillaceae</taxon>
        <taxon>Marinobacterium</taxon>
    </lineage>
</organism>